<evidence type="ECO:0000313" key="14">
    <source>
        <dbReference type="Proteomes" id="UP001152759"/>
    </source>
</evidence>
<keyword evidence="7" id="KW-1133">Transmembrane helix</keyword>
<evidence type="ECO:0000256" key="8">
    <source>
        <dbReference type="ARBA" id="ARBA00023136"/>
    </source>
</evidence>
<dbReference type="PANTHER" id="PTHR46012">
    <property type="entry name" value="IP22168P"/>
    <property type="match status" value="1"/>
</dbReference>
<dbReference type="GO" id="GO:0016020">
    <property type="term" value="C:membrane"/>
    <property type="evidence" value="ECO:0007669"/>
    <property type="project" value="UniProtKB-SubCell"/>
</dbReference>
<evidence type="ECO:0000256" key="9">
    <source>
        <dbReference type="ARBA" id="ARBA00023180"/>
    </source>
</evidence>
<protein>
    <recommendedName>
        <fullName evidence="11">UDP-D-xylose:beta-D-glucoside alpha-1,3-D-xylosyltransferase</fullName>
        <ecNumber evidence="11">2.4.2.42</ecNumber>
    </recommendedName>
</protein>
<dbReference type="KEGG" id="btab:109040731"/>
<proteinExistence type="inferred from homology"/>
<dbReference type="EC" id="2.4.2.42" evidence="11"/>
<comment type="similarity">
    <text evidence="2">Belongs to the glycosyltransferase 8 family.</text>
</comment>
<dbReference type="InterPro" id="IPR002495">
    <property type="entry name" value="Glyco_trans_8"/>
</dbReference>
<name>A0A9P0ADS2_BEMTA</name>
<dbReference type="GO" id="GO:0140563">
    <property type="term" value="F:UDP-D-xylose:beta-D-glucoside alpha-1,3-D-xylosyltransferase activity"/>
    <property type="evidence" value="ECO:0007669"/>
    <property type="project" value="UniProtKB-EC"/>
</dbReference>
<dbReference type="SUPFAM" id="SSF53448">
    <property type="entry name" value="Nucleotide-diphospho-sugar transferases"/>
    <property type="match status" value="1"/>
</dbReference>
<evidence type="ECO:0000256" key="2">
    <source>
        <dbReference type="ARBA" id="ARBA00006351"/>
    </source>
</evidence>
<evidence type="ECO:0000256" key="6">
    <source>
        <dbReference type="ARBA" id="ARBA00022968"/>
    </source>
</evidence>
<evidence type="ECO:0000256" key="12">
    <source>
        <dbReference type="ARBA" id="ARBA00049181"/>
    </source>
</evidence>
<reference evidence="13" key="1">
    <citation type="submission" date="2021-12" db="EMBL/GenBank/DDBJ databases">
        <authorList>
            <person name="King R."/>
        </authorList>
    </citation>
    <scope>NUCLEOTIDE SEQUENCE</scope>
</reference>
<evidence type="ECO:0000256" key="3">
    <source>
        <dbReference type="ARBA" id="ARBA00022676"/>
    </source>
</evidence>
<keyword evidence="4" id="KW-0808">Transferase</keyword>
<evidence type="ECO:0000256" key="10">
    <source>
        <dbReference type="ARBA" id="ARBA00037301"/>
    </source>
</evidence>
<sequence>MASKFKVRKKLYVFVALAIIGLILFTKDFSPNVESAMEDHKKERQVLEKPQEFVLGVVACGNRTEEALVMIKSALVLKSTMLLKLLVVTEEPSKKFFEEKLTPWVILMNDTFTFEIHLVSFPSTHEKEWRHMFKLCASQRLFFPDLLPHIDSLLYVDTDTLFLTPLTNIWKHFSLMNSTQLAALAPEGEDENVGWYNRFAQHPYPGRLGLNSGVMLMNLTRMRTMGWTKYLAPIYEEFKHKLTWGDQDIINIIFSYHPECLYMYPCSYNFRSDHCIYTSICLDAEENGINVMHGSRGAFQKKQPAFMAVYKAFKEYQLGTDPFQNLMLPMQNNLDAADVSSTNCGKIRHVYLKNLATFFQQKFRVR</sequence>
<dbReference type="Pfam" id="PF01501">
    <property type="entry name" value="Glyco_transf_8"/>
    <property type="match status" value="1"/>
</dbReference>
<evidence type="ECO:0000313" key="13">
    <source>
        <dbReference type="EMBL" id="CAH0390577.1"/>
    </source>
</evidence>
<keyword evidence="3" id="KW-0328">Glycosyltransferase</keyword>
<dbReference type="Proteomes" id="UP001152759">
    <property type="component" value="Chromosome 5"/>
</dbReference>
<dbReference type="GO" id="GO:0016266">
    <property type="term" value="P:protein O-linked glycosylation via N-acetyl-galactosamine"/>
    <property type="evidence" value="ECO:0007669"/>
    <property type="project" value="TreeGrafter"/>
</dbReference>
<organism evidence="13 14">
    <name type="scientific">Bemisia tabaci</name>
    <name type="common">Sweetpotato whitefly</name>
    <name type="synonym">Aleurodes tabaci</name>
    <dbReference type="NCBI Taxonomy" id="7038"/>
    <lineage>
        <taxon>Eukaryota</taxon>
        <taxon>Metazoa</taxon>
        <taxon>Ecdysozoa</taxon>
        <taxon>Arthropoda</taxon>
        <taxon>Hexapoda</taxon>
        <taxon>Insecta</taxon>
        <taxon>Pterygota</taxon>
        <taxon>Neoptera</taxon>
        <taxon>Paraneoptera</taxon>
        <taxon>Hemiptera</taxon>
        <taxon>Sternorrhyncha</taxon>
        <taxon>Aleyrodoidea</taxon>
        <taxon>Aleyrodidae</taxon>
        <taxon>Aleyrodinae</taxon>
        <taxon>Bemisia</taxon>
    </lineage>
</organism>
<keyword evidence="6" id="KW-0735">Signal-anchor</keyword>
<keyword evidence="8" id="KW-0472">Membrane</keyword>
<comment type="function">
    <text evidence="10">Glycosyltransferase which elongates the O-linked glucose attached to EGF-like repeats in the extracellular domain of Notch proteins by catalyzing the addition of xylose.</text>
</comment>
<evidence type="ECO:0000256" key="4">
    <source>
        <dbReference type="ARBA" id="ARBA00022679"/>
    </source>
</evidence>
<evidence type="ECO:0000256" key="11">
    <source>
        <dbReference type="ARBA" id="ARBA00038854"/>
    </source>
</evidence>
<keyword evidence="5" id="KW-0812">Transmembrane</keyword>
<dbReference type="InterPro" id="IPR051993">
    <property type="entry name" value="Glycosyltransferase_8"/>
</dbReference>
<dbReference type="EMBL" id="OU963866">
    <property type="protein sequence ID" value="CAH0390577.1"/>
    <property type="molecule type" value="Genomic_DNA"/>
</dbReference>
<dbReference type="AlphaFoldDB" id="A0A9P0ADS2"/>
<keyword evidence="9" id="KW-0325">Glycoprotein</keyword>
<dbReference type="InterPro" id="IPR029044">
    <property type="entry name" value="Nucleotide-diphossugar_trans"/>
</dbReference>
<evidence type="ECO:0000256" key="5">
    <source>
        <dbReference type="ARBA" id="ARBA00022692"/>
    </source>
</evidence>
<evidence type="ECO:0000256" key="7">
    <source>
        <dbReference type="ARBA" id="ARBA00022989"/>
    </source>
</evidence>
<gene>
    <name evidence="13" type="ORF">BEMITA_LOCUS9287</name>
</gene>
<dbReference type="PANTHER" id="PTHR46012:SF2">
    <property type="entry name" value="IP22168P"/>
    <property type="match status" value="1"/>
</dbReference>
<comment type="subcellular location">
    <subcellularLocation>
        <location evidence="1">Membrane</location>
        <topology evidence="1">Single-pass type II membrane protein</topology>
    </subcellularLocation>
</comment>
<keyword evidence="14" id="KW-1185">Reference proteome</keyword>
<accession>A0A9P0ADS2</accession>
<evidence type="ECO:0000256" key="1">
    <source>
        <dbReference type="ARBA" id="ARBA00004606"/>
    </source>
</evidence>
<comment type="catalytic activity">
    <reaction evidence="12">
        <text>3-O-(beta-D-glucosyl)-L-seryl-[EGF-like domain protein] + UDP-alpha-D-xylose = 3-O-[alpha-D-xylosyl-(1-&gt;3)-beta-D-glucosyl]-L-seryl-[EGF-like domain protein] + UDP + H(+)</text>
        <dbReference type="Rhea" id="RHEA:56064"/>
        <dbReference type="Rhea" id="RHEA-COMP:14610"/>
        <dbReference type="Rhea" id="RHEA-COMP:14611"/>
        <dbReference type="ChEBI" id="CHEBI:15378"/>
        <dbReference type="ChEBI" id="CHEBI:57632"/>
        <dbReference type="ChEBI" id="CHEBI:58223"/>
        <dbReference type="ChEBI" id="CHEBI:140575"/>
        <dbReference type="ChEBI" id="CHEBI:140576"/>
        <dbReference type="EC" id="2.4.2.42"/>
    </reaction>
</comment>
<dbReference type="Gene3D" id="3.90.550.10">
    <property type="entry name" value="Spore Coat Polysaccharide Biosynthesis Protein SpsA, Chain A"/>
    <property type="match status" value="1"/>
</dbReference>